<reference evidence="1" key="1">
    <citation type="submission" date="2020-08" db="EMBL/GenBank/DDBJ databases">
        <title>Multicomponent nature underlies the extraordinary mechanical properties of spider dragline silk.</title>
        <authorList>
            <person name="Kono N."/>
            <person name="Nakamura H."/>
            <person name="Mori M."/>
            <person name="Yoshida Y."/>
            <person name="Ohtoshi R."/>
            <person name="Malay A.D."/>
            <person name="Moran D.A.P."/>
            <person name="Tomita M."/>
            <person name="Numata K."/>
            <person name="Arakawa K."/>
        </authorList>
    </citation>
    <scope>NUCLEOTIDE SEQUENCE</scope>
</reference>
<dbReference type="GO" id="GO:0044547">
    <property type="term" value="F:DNA topoisomerase binding"/>
    <property type="evidence" value="ECO:0007669"/>
    <property type="project" value="TreeGrafter"/>
</dbReference>
<keyword evidence="2" id="KW-1185">Reference proteome</keyword>
<dbReference type="PANTHER" id="PTHR46060">
    <property type="entry name" value="MARINER MOS1 TRANSPOSASE-LIKE PROTEIN"/>
    <property type="match status" value="1"/>
</dbReference>
<comment type="caution">
    <text evidence="1">The sequence shown here is derived from an EMBL/GenBank/DDBJ whole genome shotgun (WGS) entry which is preliminary data.</text>
</comment>
<dbReference type="GO" id="GO:0000729">
    <property type="term" value="P:DNA double-strand break processing"/>
    <property type="evidence" value="ECO:0007669"/>
    <property type="project" value="TreeGrafter"/>
</dbReference>
<dbReference type="InterPro" id="IPR036397">
    <property type="entry name" value="RNaseH_sf"/>
</dbReference>
<dbReference type="GO" id="GO:0005634">
    <property type="term" value="C:nucleus"/>
    <property type="evidence" value="ECO:0007669"/>
    <property type="project" value="TreeGrafter"/>
</dbReference>
<dbReference type="PANTHER" id="PTHR46060:SF2">
    <property type="entry name" value="HISTONE-LYSINE N-METHYLTRANSFERASE SETMAR"/>
    <property type="match status" value="1"/>
</dbReference>
<accession>A0A8X6SK50</accession>
<evidence type="ECO:0000313" key="2">
    <source>
        <dbReference type="Proteomes" id="UP000887159"/>
    </source>
</evidence>
<organism evidence="1 2">
    <name type="scientific">Trichonephila clavipes</name>
    <name type="common">Golden silk orbweaver</name>
    <name type="synonym">Nephila clavipes</name>
    <dbReference type="NCBI Taxonomy" id="2585209"/>
    <lineage>
        <taxon>Eukaryota</taxon>
        <taxon>Metazoa</taxon>
        <taxon>Ecdysozoa</taxon>
        <taxon>Arthropoda</taxon>
        <taxon>Chelicerata</taxon>
        <taxon>Arachnida</taxon>
        <taxon>Araneae</taxon>
        <taxon>Araneomorphae</taxon>
        <taxon>Entelegynae</taxon>
        <taxon>Araneoidea</taxon>
        <taxon>Nephilidae</taxon>
        <taxon>Trichonephila</taxon>
    </lineage>
</organism>
<dbReference type="GO" id="GO:0003697">
    <property type="term" value="F:single-stranded DNA binding"/>
    <property type="evidence" value="ECO:0007669"/>
    <property type="project" value="TreeGrafter"/>
</dbReference>
<dbReference type="GO" id="GO:0046975">
    <property type="term" value="F:histone H3K36 methyltransferase activity"/>
    <property type="evidence" value="ECO:0007669"/>
    <property type="project" value="TreeGrafter"/>
</dbReference>
<dbReference type="Proteomes" id="UP000887159">
    <property type="component" value="Unassembled WGS sequence"/>
</dbReference>
<protein>
    <submittedName>
        <fullName evidence="1">Transposase</fullName>
    </submittedName>
</protein>
<dbReference type="Gene3D" id="3.30.420.10">
    <property type="entry name" value="Ribonuclease H-like superfamily/Ribonuclease H"/>
    <property type="match status" value="1"/>
</dbReference>
<dbReference type="EMBL" id="BMAU01021315">
    <property type="protein sequence ID" value="GFY12705.1"/>
    <property type="molecule type" value="Genomic_DNA"/>
</dbReference>
<sequence length="99" mass="11083">MINGSHATVSWSKCSEAAQTVAKPGLMLVIDQKWPESASGRAVVFHQDNARPHTSGVTRQNLWELSWEALMHPPYSPDLASSDYHLFLAFQNFLSDKKL</sequence>
<dbReference type="GO" id="GO:0015074">
    <property type="term" value="P:DNA integration"/>
    <property type="evidence" value="ECO:0007669"/>
    <property type="project" value="TreeGrafter"/>
</dbReference>
<gene>
    <name evidence="1" type="primary">RF55_5999</name>
    <name evidence="1" type="ORF">TNCV_2448961</name>
</gene>
<evidence type="ECO:0000313" key="1">
    <source>
        <dbReference type="EMBL" id="GFY12705.1"/>
    </source>
</evidence>
<dbReference type="AlphaFoldDB" id="A0A8X6SK50"/>
<dbReference type="GO" id="GO:0035861">
    <property type="term" value="C:site of double-strand break"/>
    <property type="evidence" value="ECO:0007669"/>
    <property type="project" value="TreeGrafter"/>
</dbReference>
<dbReference type="GO" id="GO:0006303">
    <property type="term" value="P:double-strand break repair via nonhomologous end joining"/>
    <property type="evidence" value="ECO:0007669"/>
    <property type="project" value="TreeGrafter"/>
</dbReference>
<dbReference type="GO" id="GO:0003690">
    <property type="term" value="F:double-stranded DNA binding"/>
    <property type="evidence" value="ECO:0007669"/>
    <property type="project" value="TreeGrafter"/>
</dbReference>
<dbReference type="GO" id="GO:0000014">
    <property type="term" value="F:single-stranded DNA endodeoxyribonuclease activity"/>
    <property type="evidence" value="ECO:0007669"/>
    <property type="project" value="TreeGrafter"/>
</dbReference>
<dbReference type="GO" id="GO:0031297">
    <property type="term" value="P:replication fork processing"/>
    <property type="evidence" value="ECO:0007669"/>
    <property type="project" value="TreeGrafter"/>
</dbReference>
<dbReference type="InterPro" id="IPR052709">
    <property type="entry name" value="Transposase-MT_Hybrid"/>
</dbReference>
<dbReference type="GO" id="GO:0042800">
    <property type="term" value="F:histone H3K4 methyltransferase activity"/>
    <property type="evidence" value="ECO:0007669"/>
    <property type="project" value="TreeGrafter"/>
</dbReference>
<proteinExistence type="predicted"/>
<name>A0A8X6SK50_TRICX</name>
<dbReference type="GO" id="GO:0044774">
    <property type="term" value="P:mitotic DNA integrity checkpoint signaling"/>
    <property type="evidence" value="ECO:0007669"/>
    <property type="project" value="TreeGrafter"/>
</dbReference>
<dbReference type="GO" id="GO:0000793">
    <property type="term" value="C:condensed chromosome"/>
    <property type="evidence" value="ECO:0007669"/>
    <property type="project" value="TreeGrafter"/>
</dbReference>